<dbReference type="AlphaFoldDB" id="A0A8S3XKP6"/>
<name>A0A8S3XKP6_PARAO</name>
<comment type="caution">
    <text evidence="2">The sequence shown here is derived from an EMBL/GenBank/DDBJ whole genome shotgun (WGS) entry which is preliminary data.</text>
</comment>
<evidence type="ECO:0000256" key="1">
    <source>
        <dbReference type="SAM" id="MobiDB-lite"/>
    </source>
</evidence>
<proteinExistence type="predicted"/>
<accession>A0A8S3XKP6</accession>
<gene>
    <name evidence="2" type="ORF">PAPOLLO_LOCUS19203</name>
</gene>
<dbReference type="EMBL" id="CAJQZP010001207">
    <property type="protein sequence ID" value="CAG5029309.1"/>
    <property type="molecule type" value="Genomic_DNA"/>
</dbReference>
<reference evidence="2" key="1">
    <citation type="submission" date="2021-04" db="EMBL/GenBank/DDBJ databases">
        <authorList>
            <person name="Tunstrom K."/>
        </authorList>
    </citation>
    <scope>NUCLEOTIDE SEQUENCE</scope>
</reference>
<keyword evidence="3" id="KW-1185">Reference proteome</keyword>
<organism evidence="2 3">
    <name type="scientific">Parnassius apollo</name>
    <name type="common">Apollo butterfly</name>
    <name type="synonym">Papilio apollo</name>
    <dbReference type="NCBI Taxonomy" id="110799"/>
    <lineage>
        <taxon>Eukaryota</taxon>
        <taxon>Metazoa</taxon>
        <taxon>Ecdysozoa</taxon>
        <taxon>Arthropoda</taxon>
        <taxon>Hexapoda</taxon>
        <taxon>Insecta</taxon>
        <taxon>Pterygota</taxon>
        <taxon>Neoptera</taxon>
        <taxon>Endopterygota</taxon>
        <taxon>Lepidoptera</taxon>
        <taxon>Glossata</taxon>
        <taxon>Ditrysia</taxon>
        <taxon>Papilionoidea</taxon>
        <taxon>Papilionidae</taxon>
        <taxon>Parnassiinae</taxon>
        <taxon>Parnassini</taxon>
        <taxon>Parnassius</taxon>
        <taxon>Parnassius</taxon>
    </lineage>
</organism>
<evidence type="ECO:0000313" key="3">
    <source>
        <dbReference type="Proteomes" id="UP000691718"/>
    </source>
</evidence>
<evidence type="ECO:0000313" key="2">
    <source>
        <dbReference type="EMBL" id="CAG5029309.1"/>
    </source>
</evidence>
<feature type="region of interest" description="Disordered" evidence="1">
    <location>
        <begin position="20"/>
        <end position="43"/>
    </location>
</feature>
<protein>
    <submittedName>
        <fullName evidence="2">(apollo) hypothetical protein</fullName>
    </submittedName>
</protein>
<sequence>MARCGGGSGTRAAAVRVRLSPSYLSRPPPDAHVRRAPPCPRPRRIRAMSPYRRFIYVIVNLYDYSSKSVGRSPKMSQ</sequence>
<dbReference type="Proteomes" id="UP000691718">
    <property type="component" value="Unassembled WGS sequence"/>
</dbReference>